<protein>
    <recommendedName>
        <fullName evidence="5">Plastid lipid-associated protein/fibrillin conserved domain-containing protein</fullName>
    </recommendedName>
</protein>
<evidence type="ECO:0000313" key="7">
    <source>
        <dbReference type="Proteomes" id="UP001165085"/>
    </source>
</evidence>
<evidence type="ECO:0000256" key="2">
    <source>
        <dbReference type="ARBA" id="ARBA00022640"/>
    </source>
</evidence>
<dbReference type="InterPro" id="IPR006843">
    <property type="entry name" value="PAP/fibrillin_dom"/>
</dbReference>
<dbReference type="Proteomes" id="UP001165085">
    <property type="component" value="Unassembled WGS sequence"/>
</dbReference>
<dbReference type="OrthoDB" id="203682at2759"/>
<comment type="subcellular location">
    <subcellularLocation>
        <location evidence="1">Plastid</location>
    </subcellularLocation>
</comment>
<feature type="chain" id="PRO_5040784993" description="Plastid lipid-associated protein/fibrillin conserved domain-containing protein" evidence="4">
    <location>
        <begin position="20"/>
        <end position="311"/>
    </location>
</feature>
<evidence type="ECO:0000256" key="3">
    <source>
        <dbReference type="SAM" id="MobiDB-lite"/>
    </source>
</evidence>
<comment type="caution">
    <text evidence="6">The sequence shown here is derived from an EMBL/GenBank/DDBJ whole genome shotgun (WGS) entry which is preliminary data.</text>
</comment>
<feature type="compositionally biased region" description="Acidic residues" evidence="3">
    <location>
        <begin position="38"/>
        <end position="57"/>
    </location>
</feature>
<reference evidence="7" key="1">
    <citation type="journal article" date="2023" name="Commun. Biol.">
        <title>Genome analysis of Parmales, the sister group of diatoms, reveals the evolutionary specialization of diatoms from phago-mixotrophs to photoautotrophs.</title>
        <authorList>
            <person name="Ban H."/>
            <person name="Sato S."/>
            <person name="Yoshikawa S."/>
            <person name="Yamada K."/>
            <person name="Nakamura Y."/>
            <person name="Ichinomiya M."/>
            <person name="Sato N."/>
            <person name="Blanc-Mathieu R."/>
            <person name="Endo H."/>
            <person name="Kuwata A."/>
            <person name="Ogata H."/>
        </authorList>
    </citation>
    <scope>NUCLEOTIDE SEQUENCE [LARGE SCALE GENOMIC DNA]</scope>
    <source>
        <strain evidence="7">NIES 3701</strain>
    </source>
</reference>
<dbReference type="Pfam" id="PF04755">
    <property type="entry name" value="PAP_fibrillin"/>
    <property type="match status" value="1"/>
</dbReference>
<proteinExistence type="predicted"/>
<feature type="signal peptide" evidence="4">
    <location>
        <begin position="1"/>
        <end position="19"/>
    </location>
</feature>
<name>A0A9W7BIQ5_9STRA</name>
<evidence type="ECO:0000256" key="4">
    <source>
        <dbReference type="SAM" id="SignalP"/>
    </source>
</evidence>
<keyword evidence="7" id="KW-1185">Reference proteome</keyword>
<dbReference type="GO" id="GO:0009536">
    <property type="term" value="C:plastid"/>
    <property type="evidence" value="ECO:0007669"/>
    <property type="project" value="UniProtKB-SubCell"/>
</dbReference>
<keyword evidence="2" id="KW-0934">Plastid</keyword>
<evidence type="ECO:0000313" key="6">
    <source>
        <dbReference type="EMBL" id="GMH87413.1"/>
    </source>
</evidence>
<feature type="region of interest" description="Disordered" evidence="3">
    <location>
        <begin position="35"/>
        <end position="62"/>
    </location>
</feature>
<accession>A0A9W7BIQ5</accession>
<organism evidence="6 7">
    <name type="scientific">Triparma strigata</name>
    <dbReference type="NCBI Taxonomy" id="1606541"/>
    <lineage>
        <taxon>Eukaryota</taxon>
        <taxon>Sar</taxon>
        <taxon>Stramenopiles</taxon>
        <taxon>Ochrophyta</taxon>
        <taxon>Bolidophyceae</taxon>
        <taxon>Parmales</taxon>
        <taxon>Triparmaceae</taxon>
        <taxon>Triparma</taxon>
    </lineage>
</organism>
<evidence type="ECO:0000259" key="5">
    <source>
        <dbReference type="Pfam" id="PF04755"/>
    </source>
</evidence>
<gene>
    <name evidence="6" type="ORF">TrST_g13307</name>
</gene>
<keyword evidence="4" id="KW-0732">Signal</keyword>
<evidence type="ECO:0000256" key="1">
    <source>
        <dbReference type="ARBA" id="ARBA00004474"/>
    </source>
</evidence>
<dbReference type="AlphaFoldDB" id="A0A9W7BIQ5"/>
<sequence length="311" mass="33805">MNYPSLAFLVLLLLPVVSTFAPFVAPSSRRSFTITSTEFDDSSPSDSSDETFEEQQEQGDSTAAALASARDRLLDYVEDESSECSRGEVETLVTSLVESSRIFAASEKTQMSTTPLLTGSWSLAYSSTDSTRSSPFFPCFTKAFGDSASSQIYRITDSIPSGIKDVGDAKQTFDVDKGTLVSRVEVSALNSISSSVMTTRSTFNVDKEGPNEATLNVEVGTTKPEKSTVVDKLPDLFKGLVESVPGFPSGMALEAVKKGSGKVVFEEVFFDEEVRVNKYETGTGDYGGETFVWRRTSFGSDIDEGEKVWEF</sequence>
<feature type="domain" description="Plastid lipid-associated protein/fibrillin conserved" evidence="5">
    <location>
        <begin position="84"/>
        <end position="282"/>
    </location>
</feature>
<dbReference type="EMBL" id="BRXY01000328">
    <property type="protein sequence ID" value="GMH87413.1"/>
    <property type="molecule type" value="Genomic_DNA"/>
</dbReference>